<name>A0AAD9UQX9_ACRCE</name>
<feature type="region of interest" description="Disordered" evidence="1">
    <location>
        <begin position="17"/>
        <end position="45"/>
    </location>
</feature>
<keyword evidence="3" id="KW-1185">Reference proteome</keyword>
<protein>
    <submittedName>
        <fullName evidence="2">Uncharacterized protein</fullName>
    </submittedName>
</protein>
<accession>A0AAD9UQX9</accession>
<feature type="compositionally biased region" description="Low complexity" evidence="1">
    <location>
        <begin position="18"/>
        <end position="31"/>
    </location>
</feature>
<evidence type="ECO:0000313" key="2">
    <source>
        <dbReference type="EMBL" id="KAK2546679.1"/>
    </source>
</evidence>
<proteinExistence type="predicted"/>
<evidence type="ECO:0000313" key="3">
    <source>
        <dbReference type="Proteomes" id="UP001249851"/>
    </source>
</evidence>
<gene>
    <name evidence="2" type="ORF">P5673_033709</name>
</gene>
<comment type="caution">
    <text evidence="2">The sequence shown here is derived from an EMBL/GenBank/DDBJ whole genome shotgun (WGS) entry which is preliminary data.</text>
</comment>
<sequence>MVSGLKSEYVFKMAARVSSTSSEEMVSSSEDSASEDPINIAKGRGADLKEPENLCRYRNVSE</sequence>
<reference evidence="2" key="1">
    <citation type="journal article" date="2023" name="G3 (Bethesda)">
        <title>Whole genome assembly and annotation of the endangered Caribbean coral Acropora cervicornis.</title>
        <authorList>
            <person name="Selwyn J.D."/>
            <person name="Vollmer S.V."/>
        </authorList>
    </citation>
    <scope>NUCLEOTIDE SEQUENCE</scope>
    <source>
        <strain evidence="2">K2</strain>
    </source>
</reference>
<organism evidence="2 3">
    <name type="scientific">Acropora cervicornis</name>
    <name type="common">Staghorn coral</name>
    <dbReference type="NCBI Taxonomy" id="6130"/>
    <lineage>
        <taxon>Eukaryota</taxon>
        <taxon>Metazoa</taxon>
        <taxon>Cnidaria</taxon>
        <taxon>Anthozoa</taxon>
        <taxon>Hexacorallia</taxon>
        <taxon>Scleractinia</taxon>
        <taxon>Astrocoeniina</taxon>
        <taxon>Acroporidae</taxon>
        <taxon>Acropora</taxon>
    </lineage>
</organism>
<evidence type="ECO:0000256" key="1">
    <source>
        <dbReference type="SAM" id="MobiDB-lite"/>
    </source>
</evidence>
<reference evidence="2" key="2">
    <citation type="journal article" date="2023" name="Science">
        <title>Genomic signatures of disease resistance in endangered staghorn corals.</title>
        <authorList>
            <person name="Vollmer S.V."/>
            <person name="Selwyn J.D."/>
            <person name="Despard B.A."/>
            <person name="Roesel C.L."/>
        </authorList>
    </citation>
    <scope>NUCLEOTIDE SEQUENCE</scope>
    <source>
        <strain evidence="2">K2</strain>
    </source>
</reference>
<dbReference type="EMBL" id="JARQWQ010000339">
    <property type="protein sequence ID" value="KAK2546679.1"/>
    <property type="molecule type" value="Genomic_DNA"/>
</dbReference>
<dbReference type="Proteomes" id="UP001249851">
    <property type="component" value="Unassembled WGS sequence"/>
</dbReference>
<dbReference type="AlphaFoldDB" id="A0AAD9UQX9"/>